<accession>A0A9Q1Q836</accession>
<keyword evidence="2" id="KW-1185">Reference proteome</keyword>
<name>A0A9Q1Q836_9CARY</name>
<gene>
    <name evidence="1" type="ORF">Cgig2_016063</name>
</gene>
<sequence length="183" mass="21318">MAYLRPGIIFGQLQSINQYIIQRFGDFDYVYFWAKGHLTIFRSKKKDSIEVTRRTHNTEKASRWTAMDNRRVEEEEILRDREIAVLCKSNQSNGGEEATRISGALIPMLQVTRRTHNTEKGSRWTAMDSRRVEEEGILRDREIVVIQNRIQQLNNCSNNLPRQLPDSTTLTTPYTVSMWGRPG</sequence>
<dbReference type="EMBL" id="JAKOGI010000607">
    <property type="protein sequence ID" value="KAJ8432433.1"/>
    <property type="molecule type" value="Genomic_DNA"/>
</dbReference>
<comment type="caution">
    <text evidence="1">The sequence shown here is derived from an EMBL/GenBank/DDBJ whole genome shotgun (WGS) entry which is preliminary data.</text>
</comment>
<dbReference type="Proteomes" id="UP001153076">
    <property type="component" value="Unassembled WGS sequence"/>
</dbReference>
<reference evidence="1" key="1">
    <citation type="submission" date="2022-04" db="EMBL/GenBank/DDBJ databases">
        <title>Carnegiea gigantea Genome sequencing and assembly v2.</title>
        <authorList>
            <person name="Copetti D."/>
            <person name="Sanderson M.J."/>
            <person name="Burquez A."/>
            <person name="Wojciechowski M.F."/>
        </authorList>
    </citation>
    <scope>NUCLEOTIDE SEQUENCE</scope>
    <source>
        <strain evidence="1">SGP5-SGP5p</strain>
        <tissue evidence="1">Aerial part</tissue>
    </source>
</reference>
<evidence type="ECO:0000313" key="1">
    <source>
        <dbReference type="EMBL" id="KAJ8432433.1"/>
    </source>
</evidence>
<organism evidence="1 2">
    <name type="scientific">Carnegiea gigantea</name>
    <dbReference type="NCBI Taxonomy" id="171969"/>
    <lineage>
        <taxon>Eukaryota</taxon>
        <taxon>Viridiplantae</taxon>
        <taxon>Streptophyta</taxon>
        <taxon>Embryophyta</taxon>
        <taxon>Tracheophyta</taxon>
        <taxon>Spermatophyta</taxon>
        <taxon>Magnoliopsida</taxon>
        <taxon>eudicotyledons</taxon>
        <taxon>Gunneridae</taxon>
        <taxon>Pentapetalae</taxon>
        <taxon>Caryophyllales</taxon>
        <taxon>Cactineae</taxon>
        <taxon>Cactaceae</taxon>
        <taxon>Cactoideae</taxon>
        <taxon>Echinocereeae</taxon>
        <taxon>Carnegiea</taxon>
    </lineage>
</organism>
<evidence type="ECO:0000313" key="2">
    <source>
        <dbReference type="Proteomes" id="UP001153076"/>
    </source>
</evidence>
<protein>
    <submittedName>
        <fullName evidence="1">Uncharacterized protein</fullName>
    </submittedName>
</protein>
<dbReference type="AlphaFoldDB" id="A0A9Q1Q836"/>
<proteinExistence type="predicted"/>